<keyword evidence="2" id="KW-0539">Nucleus</keyword>
<feature type="region of interest" description="Disordered" evidence="3">
    <location>
        <begin position="38"/>
        <end position="211"/>
    </location>
</feature>
<feature type="compositionally biased region" description="Basic and acidic residues" evidence="3">
    <location>
        <begin position="75"/>
        <end position="86"/>
    </location>
</feature>
<name>A0AAD5CG93_AMBAR</name>
<feature type="compositionally biased region" description="Basic residues" evidence="3">
    <location>
        <begin position="153"/>
        <end position="162"/>
    </location>
</feature>
<dbReference type="Proteomes" id="UP001206925">
    <property type="component" value="Unassembled WGS sequence"/>
</dbReference>
<proteinExistence type="predicted"/>
<dbReference type="PANTHER" id="PTHR16171">
    <property type="entry name" value="DNA REPAIR PROTEIN COMPLEMENTING XP-G CELLS-RELATED"/>
    <property type="match status" value="1"/>
</dbReference>
<accession>A0AAD5CG93</accession>
<feature type="region of interest" description="Disordered" evidence="3">
    <location>
        <begin position="247"/>
        <end position="267"/>
    </location>
</feature>
<feature type="non-terminal residue" evidence="4">
    <location>
        <position position="1"/>
    </location>
</feature>
<sequence>KADELLQPVLKEYNKHETQLRLEAFYSFNERFAKIRSKRISKAVKGMAGSKSSELMDYNEQPTPSDRNKRKKAKHVEDKNDVESHQLTEQSELSTQEGHSKNTKNGSSVKGTCKSGERGRRKKKNNLELSETSSDDGNHSDYAQQVHAEHAHGLRKSKRVKKSAIATYNEDSEIDEITTQDHDDTLGSSLEIDVSGDHNRKSPSPGSRVDADVADLGKDCCHDVDDPEAELLKEYLKMGGGFCMEEDEDNKEPGISGCSPPTEGLNELDHKGEAEASMSSEVATGTVVAVSARDNEEDNAGIRPVSFLSAMPNLRRKRKKV</sequence>
<protein>
    <submittedName>
        <fullName evidence="4">Uncharacterized protein</fullName>
    </submittedName>
</protein>
<dbReference type="GO" id="GO:0004520">
    <property type="term" value="F:DNA endonuclease activity"/>
    <property type="evidence" value="ECO:0007669"/>
    <property type="project" value="TreeGrafter"/>
</dbReference>
<evidence type="ECO:0000256" key="1">
    <source>
        <dbReference type="ARBA" id="ARBA00004123"/>
    </source>
</evidence>
<dbReference type="GO" id="GO:0005634">
    <property type="term" value="C:nucleus"/>
    <property type="evidence" value="ECO:0007669"/>
    <property type="project" value="UniProtKB-SubCell"/>
</dbReference>
<evidence type="ECO:0000256" key="3">
    <source>
        <dbReference type="SAM" id="MobiDB-lite"/>
    </source>
</evidence>
<evidence type="ECO:0000256" key="2">
    <source>
        <dbReference type="ARBA" id="ARBA00023242"/>
    </source>
</evidence>
<comment type="caution">
    <text evidence="4">The sequence shown here is derived from an EMBL/GenBank/DDBJ whole genome shotgun (WGS) entry which is preliminary data.</text>
</comment>
<comment type="subcellular location">
    <subcellularLocation>
        <location evidence="1">Nucleus</location>
    </subcellularLocation>
</comment>
<evidence type="ECO:0000313" key="4">
    <source>
        <dbReference type="EMBL" id="KAI7741376.1"/>
    </source>
</evidence>
<feature type="compositionally biased region" description="Polar residues" evidence="3">
    <location>
        <begin position="87"/>
        <end position="110"/>
    </location>
</feature>
<gene>
    <name evidence="4" type="ORF">M8C21_000836</name>
</gene>
<reference evidence="4" key="1">
    <citation type="submission" date="2022-06" db="EMBL/GenBank/DDBJ databases">
        <title>Uncovering the hologenomic basis of an extraordinary plant invasion.</title>
        <authorList>
            <person name="Bieker V.C."/>
            <person name="Martin M.D."/>
            <person name="Gilbert T."/>
            <person name="Hodgins K."/>
            <person name="Battlay P."/>
            <person name="Petersen B."/>
            <person name="Wilson J."/>
        </authorList>
    </citation>
    <scope>NUCLEOTIDE SEQUENCE</scope>
    <source>
        <strain evidence="4">AA19_3_7</strain>
        <tissue evidence="4">Leaf</tissue>
    </source>
</reference>
<organism evidence="4 5">
    <name type="scientific">Ambrosia artemisiifolia</name>
    <name type="common">Common ragweed</name>
    <dbReference type="NCBI Taxonomy" id="4212"/>
    <lineage>
        <taxon>Eukaryota</taxon>
        <taxon>Viridiplantae</taxon>
        <taxon>Streptophyta</taxon>
        <taxon>Embryophyta</taxon>
        <taxon>Tracheophyta</taxon>
        <taxon>Spermatophyta</taxon>
        <taxon>Magnoliopsida</taxon>
        <taxon>eudicotyledons</taxon>
        <taxon>Gunneridae</taxon>
        <taxon>Pentapetalae</taxon>
        <taxon>asterids</taxon>
        <taxon>campanulids</taxon>
        <taxon>Asterales</taxon>
        <taxon>Asteraceae</taxon>
        <taxon>Asteroideae</taxon>
        <taxon>Heliantheae alliance</taxon>
        <taxon>Heliantheae</taxon>
        <taxon>Ambrosia</taxon>
    </lineage>
</organism>
<dbReference type="GO" id="GO:0003697">
    <property type="term" value="F:single-stranded DNA binding"/>
    <property type="evidence" value="ECO:0007669"/>
    <property type="project" value="TreeGrafter"/>
</dbReference>
<keyword evidence="5" id="KW-1185">Reference proteome</keyword>
<evidence type="ECO:0000313" key="5">
    <source>
        <dbReference type="Proteomes" id="UP001206925"/>
    </source>
</evidence>
<dbReference type="PANTHER" id="PTHR16171:SF7">
    <property type="entry name" value="DNA REPAIR PROTEIN RAD2"/>
    <property type="match status" value="1"/>
</dbReference>
<dbReference type="AlphaFoldDB" id="A0AAD5CG93"/>
<dbReference type="EMBL" id="JAMZMK010008207">
    <property type="protein sequence ID" value="KAI7741376.1"/>
    <property type="molecule type" value="Genomic_DNA"/>
</dbReference>